<dbReference type="InterPro" id="IPR013130">
    <property type="entry name" value="Fe3_Rdtase_TM_dom"/>
</dbReference>
<evidence type="ECO:0000256" key="1">
    <source>
        <dbReference type="ARBA" id="ARBA00004141"/>
    </source>
</evidence>
<comment type="subcellular location">
    <subcellularLocation>
        <location evidence="1">Membrane</location>
        <topology evidence="1">Multi-pass membrane protein</topology>
    </subcellularLocation>
</comment>
<dbReference type="SUPFAM" id="SSF52343">
    <property type="entry name" value="Ferredoxin reductase-like, C-terminal NADP-linked domain"/>
    <property type="match status" value="1"/>
</dbReference>
<accession>R0IQY5</accession>
<protein>
    <recommendedName>
        <fullName evidence="11">FAD-binding FR-type domain-containing protein</fullName>
    </recommendedName>
</protein>
<dbReference type="InterPro" id="IPR017927">
    <property type="entry name" value="FAD-bd_FR_type"/>
</dbReference>
<keyword evidence="13" id="KW-1185">Reference proteome</keyword>
<feature type="domain" description="FAD-binding FR-type" evidence="11">
    <location>
        <begin position="219"/>
        <end position="328"/>
    </location>
</feature>
<evidence type="ECO:0000259" key="11">
    <source>
        <dbReference type="PROSITE" id="PS51384"/>
    </source>
</evidence>
<feature type="transmembrane region" description="Helical" evidence="10">
    <location>
        <begin position="187"/>
        <end position="213"/>
    </location>
</feature>
<evidence type="ECO:0000313" key="13">
    <source>
        <dbReference type="Proteomes" id="UP000016935"/>
    </source>
</evidence>
<dbReference type="PANTHER" id="PTHR32361">
    <property type="entry name" value="FERRIC/CUPRIC REDUCTASE TRANSMEMBRANE COMPONENT"/>
    <property type="match status" value="1"/>
</dbReference>
<evidence type="ECO:0000256" key="4">
    <source>
        <dbReference type="ARBA" id="ARBA00022692"/>
    </source>
</evidence>
<dbReference type="STRING" id="671987.R0IQY5"/>
<dbReference type="Gene3D" id="3.40.50.80">
    <property type="entry name" value="Nucleotide-binding domain of ferredoxin-NADP reductase (FNR) module"/>
    <property type="match status" value="1"/>
</dbReference>
<evidence type="ECO:0000256" key="3">
    <source>
        <dbReference type="ARBA" id="ARBA00022448"/>
    </source>
</evidence>
<feature type="transmembrane region" description="Helical" evidence="10">
    <location>
        <begin position="6"/>
        <end position="24"/>
    </location>
</feature>
<dbReference type="PROSITE" id="PS51384">
    <property type="entry name" value="FAD_FR"/>
    <property type="match status" value="1"/>
</dbReference>
<dbReference type="InterPro" id="IPR013121">
    <property type="entry name" value="Fe_red_NAD-bd_6"/>
</dbReference>
<evidence type="ECO:0000256" key="2">
    <source>
        <dbReference type="ARBA" id="ARBA00006278"/>
    </source>
</evidence>
<dbReference type="eggNOG" id="KOG0039">
    <property type="taxonomic scope" value="Eukaryota"/>
</dbReference>
<evidence type="ECO:0000256" key="10">
    <source>
        <dbReference type="SAM" id="Phobius"/>
    </source>
</evidence>
<evidence type="ECO:0000256" key="9">
    <source>
        <dbReference type="ARBA" id="ARBA00023136"/>
    </source>
</evidence>
<gene>
    <name evidence="12" type="ORF">SETTUDRAFT_31395</name>
</gene>
<keyword evidence="4 10" id="KW-0812">Transmembrane</keyword>
<evidence type="ECO:0000256" key="5">
    <source>
        <dbReference type="ARBA" id="ARBA00022982"/>
    </source>
</evidence>
<organism evidence="12 13">
    <name type="scientific">Exserohilum turcicum (strain 28A)</name>
    <name type="common">Northern leaf blight fungus</name>
    <name type="synonym">Setosphaeria turcica</name>
    <dbReference type="NCBI Taxonomy" id="671987"/>
    <lineage>
        <taxon>Eukaryota</taxon>
        <taxon>Fungi</taxon>
        <taxon>Dikarya</taxon>
        <taxon>Ascomycota</taxon>
        <taxon>Pezizomycotina</taxon>
        <taxon>Dothideomycetes</taxon>
        <taxon>Pleosporomycetidae</taxon>
        <taxon>Pleosporales</taxon>
        <taxon>Pleosporineae</taxon>
        <taxon>Pleosporaceae</taxon>
        <taxon>Exserohilum</taxon>
    </lineage>
</organism>
<dbReference type="PANTHER" id="PTHR32361:SF26">
    <property type="entry name" value="FAD-BINDING 8 DOMAIN-CONTAINING PROTEIN-RELATED"/>
    <property type="match status" value="1"/>
</dbReference>
<dbReference type="AlphaFoldDB" id="R0IQY5"/>
<keyword evidence="9 10" id="KW-0472">Membrane</keyword>
<proteinExistence type="inferred from homology"/>
<sequence>MQVILVYAIAYASAIGLLLGWRLSQYLITRARQRIFSTFTKWVVYTVITRRLSGSSDVTVMAGTIIVLLIVANCVGSALLVRTRDELSSRLAKLSITNLVILYLRGRSNILLDKDFRLSYTEHQLLHRWVGRVTVIEGLVHALLKFSQSRSAINLINLLLLSVLCTIGATLILHVRRRIYELFLKTHSVFAIATIVLLWLHVRILNTYILFVYRNIRSSPTSQATISRSTHIGMEDEIIQIKINIKRPWIVVPGQFVYLSLPRLCTLGFGFWESHPFMIAWVSENEKGQATTIMLLVQCYRGFTRKLQSCRKDISALVDGPYGGVEASSFVNYDKILLMSNGIGIAAHLYTARYLLFAHDRQTARVRRLTILWVLKNHDQICMVEEFLYALNDIDQRQILTVFCFYPSQPGDSTTQPVTSNRPQRPRMMSLTSRLDMSWFIKREWGAEAGNMLVAVCGSPNFELRARKAIRSSSHEIDFQNSAFQPSESQTSKPSGFRYYQGAGVGV</sequence>
<dbReference type="GO" id="GO:0000293">
    <property type="term" value="F:ferric-chelate reductase activity"/>
    <property type="evidence" value="ECO:0007669"/>
    <property type="project" value="UniProtKB-ARBA"/>
</dbReference>
<keyword evidence="6 10" id="KW-1133">Transmembrane helix</keyword>
<dbReference type="Pfam" id="PF01794">
    <property type="entry name" value="Ferric_reduct"/>
    <property type="match status" value="1"/>
</dbReference>
<dbReference type="HOGENOM" id="CLU_010365_8_1_1"/>
<dbReference type="InterPro" id="IPR013112">
    <property type="entry name" value="FAD-bd_8"/>
</dbReference>
<dbReference type="Proteomes" id="UP000016935">
    <property type="component" value="Unassembled WGS sequence"/>
</dbReference>
<evidence type="ECO:0000313" key="12">
    <source>
        <dbReference type="EMBL" id="EOA87096.1"/>
    </source>
</evidence>
<keyword evidence="5" id="KW-0249">Electron transport</keyword>
<feature type="transmembrane region" description="Helical" evidence="10">
    <location>
        <begin position="58"/>
        <end position="81"/>
    </location>
</feature>
<dbReference type="GO" id="GO:0015677">
    <property type="term" value="P:copper ion import"/>
    <property type="evidence" value="ECO:0007669"/>
    <property type="project" value="TreeGrafter"/>
</dbReference>
<evidence type="ECO:0000256" key="8">
    <source>
        <dbReference type="ARBA" id="ARBA00023065"/>
    </source>
</evidence>
<keyword evidence="8" id="KW-0406">Ion transport</keyword>
<feature type="transmembrane region" description="Helical" evidence="10">
    <location>
        <begin position="156"/>
        <end position="175"/>
    </location>
</feature>
<evidence type="ECO:0000256" key="7">
    <source>
        <dbReference type="ARBA" id="ARBA00023002"/>
    </source>
</evidence>
<dbReference type="GO" id="GO:0005886">
    <property type="term" value="C:plasma membrane"/>
    <property type="evidence" value="ECO:0007669"/>
    <property type="project" value="TreeGrafter"/>
</dbReference>
<dbReference type="Pfam" id="PF08030">
    <property type="entry name" value="NAD_binding_6"/>
    <property type="match status" value="1"/>
</dbReference>
<dbReference type="GeneID" id="19403538"/>
<dbReference type="GO" id="GO:0006826">
    <property type="term" value="P:iron ion transport"/>
    <property type="evidence" value="ECO:0007669"/>
    <property type="project" value="TreeGrafter"/>
</dbReference>
<keyword evidence="7" id="KW-0560">Oxidoreductase</keyword>
<reference evidence="12 13" key="2">
    <citation type="journal article" date="2013" name="PLoS Genet.">
        <title>Comparative genome structure, secondary metabolite, and effector coding capacity across Cochliobolus pathogens.</title>
        <authorList>
            <person name="Condon B.J."/>
            <person name="Leng Y."/>
            <person name="Wu D."/>
            <person name="Bushley K.E."/>
            <person name="Ohm R.A."/>
            <person name="Otillar R."/>
            <person name="Martin J."/>
            <person name="Schackwitz W."/>
            <person name="Grimwood J."/>
            <person name="MohdZainudin N."/>
            <person name="Xue C."/>
            <person name="Wang R."/>
            <person name="Manning V.A."/>
            <person name="Dhillon B."/>
            <person name="Tu Z.J."/>
            <person name="Steffenson B.J."/>
            <person name="Salamov A."/>
            <person name="Sun H."/>
            <person name="Lowry S."/>
            <person name="LaButti K."/>
            <person name="Han J."/>
            <person name="Copeland A."/>
            <person name="Lindquist E."/>
            <person name="Barry K."/>
            <person name="Schmutz J."/>
            <person name="Baker S.E."/>
            <person name="Ciuffetti L.M."/>
            <person name="Grigoriev I.V."/>
            <person name="Zhong S."/>
            <person name="Turgeon B.G."/>
        </authorList>
    </citation>
    <scope>NUCLEOTIDE SEQUENCE [LARGE SCALE GENOMIC DNA]</scope>
    <source>
        <strain evidence="13">28A</strain>
    </source>
</reference>
<keyword evidence="3" id="KW-0813">Transport</keyword>
<dbReference type="RefSeq" id="XP_008025055.1">
    <property type="nucleotide sequence ID" value="XM_008026864.1"/>
</dbReference>
<dbReference type="OrthoDB" id="4494341at2759"/>
<name>R0IQY5_EXST2</name>
<comment type="similarity">
    <text evidence="2">Belongs to the ferric reductase (FRE) family.</text>
</comment>
<dbReference type="InterPro" id="IPR039261">
    <property type="entry name" value="FNR_nucleotide-bd"/>
</dbReference>
<dbReference type="CDD" id="cd06186">
    <property type="entry name" value="NOX_Duox_like_FAD_NADP"/>
    <property type="match status" value="1"/>
</dbReference>
<dbReference type="EMBL" id="KB908592">
    <property type="protein sequence ID" value="EOA87096.1"/>
    <property type="molecule type" value="Genomic_DNA"/>
</dbReference>
<dbReference type="InterPro" id="IPR051410">
    <property type="entry name" value="Ferric/Cupric_Reductase"/>
</dbReference>
<dbReference type="GO" id="GO:0006879">
    <property type="term" value="P:intracellular iron ion homeostasis"/>
    <property type="evidence" value="ECO:0007669"/>
    <property type="project" value="TreeGrafter"/>
</dbReference>
<evidence type="ECO:0000256" key="6">
    <source>
        <dbReference type="ARBA" id="ARBA00022989"/>
    </source>
</evidence>
<reference evidence="12 13" key="1">
    <citation type="journal article" date="2012" name="PLoS Pathog.">
        <title>Diverse lifestyles and strategies of plant pathogenesis encoded in the genomes of eighteen Dothideomycetes fungi.</title>
        <authorList>
            <person name="Ohm R.A."/>
            <person name="Feau N."/>
            <person name="Henrissat B."/>
            <person name="Schoch C.L."/>
            <person name="Horwitz B.A."/>
            <person name="Barry K.W."/>
            <person name="Condon B.J."/>
            <person name="Copeland A.C."/>
            <person name="Dhillon B."/>
            <person name="Glaser F."/>
            <person name="Hesse C.N."/>
            <person name="Kosti I."/>
            <person name="LaButti K."/>
            <person name="Lindquist E.A."/>
            <person name="Lucas S."/>
            <person name="Salamov A.A."/>
            <person name="Bradshaw R.E."/>
            <person name="Ciuffetti L."/>
            <person name="Hamelin R.C."/>
            <person name="Kema G.H.J."/>
            <person name="Lawrence C."/>
            <person name="Scott J.A."/>
            <person name="Spatafora J.W."/>
            <person name="Turgeon B.G."/>
            <person name="de Wit P.J.G.M."/>
            <person name="Zhong S."/>
            <person name="Goodwin S.B."/>
            <person name="Grigoriev I.V."/>
        </authorList>
    </citation>
    <scope>NUCLEOTIDE SEQUENCE [LARGE SCALE GENOMIC DNA]</scope>
    <source>
        <strain evidence="13">28A</strain>
    </source>
</reference>
<dbReference type="Pfam" id="PF08022">
    <property type="entry name" value="FAD_binding_8"/>
    <property type="match status" value="1"/>
</dbReference>